<comment type="caution">
    <text evidence="8">The sequence shown here is derived from an EMBL/GenBank/DDBJ whole genome shotgun (WGS) entry which is preliminary data.</text>
</comment>
<feature type="transmembrane region" description="Helical" evidence="7">
    <location>
        <begin position="550"/>
        <end position="568"/>
    </location>
</feature>
<evidence type="ECO:0000256" key="4">
    <source>
        <dbReference type="ARBA" id="ARBA00022692"/>
    </source>
</evidence>
<feature type="transmembrane region" description="Helical" evidence="7">
    <location>
        <begin position="20"/>
        <end position="43"/>
    </location>
</feature>
<dbReference type="GO" id="GO:0042910">
    <property type="term" value="F:xenobiotic transmembrane transporter activity"/>
    <property type="evidence" value="ECO:0007669"/>
    <property type="project" value="TreeGrafter"/>
</dbReference>
<dbReference type="Gene3D" id="3.30.2090.10">
    <property type="entry name" value="Multidrug efflux transporter AcrB TolC docking domain, DN and DC subdomains"/>
    <property type="match status" value="2"/>
</dbReference>
<feature type="transmembrane region" description="Helical" evidence="7">
    <location>
        <begin position="1024"/>
        <end position="1047"/>
    </location>
</feature>
<feature type="transmembrane region" description="Helical" evidence="7">
    <location>
        <begin position="921"/>
        <end position="940"/>
    </location>
</feature>
<sequence>MATEPRGAAPGPLEAVLRFAILHRGAVLAGAVVLALAGGLALARLPIDAVPDITTVQVQINTAVEGLSPLEIERRVTFPIETAMAGLPRLAGTRSLSRYGLSQVTVVFQDGTDIYFARQLVNERLAEARAALPAGRADPQMGPIATGLGEIFMWAVEADSAARTPAGLPYSTTDLRDIQDWIVKPQLRSVPGVTEINTIGGYRRQIEIAPDPARLVAYGITLDDLQAAIEAGNASAGAGYVDHKGEQYLVTASGRVEDPAELADVVVATRDGVPIHVHDVATLGEGREPRTGAATENGAEVVIGTAFMLAGENSRTVARRLARRMEEVGRSLPPGVRARIIYDRTRLVDATLRTVRTNLIEGAALVVAVLLLLLGHFTGALVVALVIPLSMLLAATGMVQGRISANLLSLGAIDFGIVVDGAVVMVENILRRLARAQARLGRGLDLRERLHETFEASREVAGPTFAGLGIIMIVYLPLLTLTGIEGRMFGPMAQVVLLVLAGALLLTFTFVPAAIAVFLRGRVLETESPVVRGLVRLYVPSLRWALRRRVPLLITAVVVALGSLALATRLGSEFVPQLDEGDVAIHVLRIPGTSLSQAIAMQHEVERALVQFPEVERVFSKIGTAEIATDPMPPSVSDLIVILKPRRAWPDPRLKKADLLAAMEQRLALLPGNAYEFTQPIQMRFNELIAGVRADVAVKVFGDDLDTLLDTAEKIAAVMRGVPGAADVKVEQVAGLPALSVDVDRRAAARYGLNVTDVQDVVRAALAGREAGEVYRGDRRVPIVLRLSAEVRNDLAALERLPLPVPDAPGAGDARVGYVPLGAVARLRLEEGPNQVGREDGKRRVVAQANVRGRDLGGFVEELRTAVERDVPLPAGCWLSYGGQFENLIAARTRLAVVVPIALALILMLLFGAFGSLKDALLVFSGVPLALTGGVLALAARGMPLSITAGVGFIALSGVAVLNGVVLVSFVRRLRAGGHTVEQALLEGCPSRLRAVLMTALVASLGFVPMALSSSTGAEVQRPLATVVIGGIVSSTLLTLLVLPALYRLAHRDSERAEDV</sequence>
<dbReference type="AlphaFoldDB" id="A0A832I2B3"/>
<dbReference type="Pfam" id="PF00873">
    <property type="entry name" value="ACR_tran"/>
    <property type="match status" value="1"/>
</dbReference>
<dbReference type="SUPFAM" id="SSF82693">
    <property type="entry name" value="Multidrug efflux transporter AcrB pore domain, PN1, PN2, PC1 and PC2 subdomains"/>
    <property type="match status" value="2"/>
</dbReference>
<feature type="transmembrane region" description="Helical" evidence="7">
    <location>
        <begin position="496"/>
        <end position="519"/>
    </location>
</feature>
<dbReference type="NCBIfam" id="TIGR00914">
    <property type="entry name" value="2A0601"/>
    <property type="match status" value="1"/>
</dbReference>
<dbReference type="PANTHER" id="PTHR32063">
    <property type="match status" value="1"/>
</dbReference>
<feature type="transmembrane region" description="Helical" evidence="7">
    <location>
        <begin position="992"/>
        <end position="1012"/>
    </location>
</feature>
<evidence type="ECO:0000256" key="3">
    <source>
        <dbReference type="ARBA" id="ARBA00022475"/>
    </source>
</evidence>
<dbReference type="GO" id="GO:0008324">
    <property type="term" value="F:monoatomic cation transmembrane transporter activity"/>
    <property type="evidence" value="ECO:0007669"/>
    <property type="project" value="InterPro"/>
</dbReference>
<reference evidence="8" key="1">
    <citation type="journal article" date="2020" name="mSystems">
        <title>Genome- and Community-Level Interaction Insights into Carbon Utilization and Element Cycling Functions of Hydrothermarchaeota in Hydrothermal Sediment.</title>
        <authorList>
            <person name="Zhou Z."/>
            <person name="Liu Y."/>
            <person name="Xu W."/>
            <person name="Pan J."/>
            <person name="Luo Z.H."/>
            <person name="Li M."/>
        </authorList>
    </citation>
    <scope>NUCLEOTIDE SEQUENCE [LARGE SCALE GENOMIC DNA]</scope>
    <source>
        <strain evidence="8">SpSt-381</strain>
    </source>
</reference>
<keyword evidence="3" id="KW-1003">Cell membrane</keyword>
<feature type="transmembrane region" description="Helical" evidence="7">
    <location>
        <begin position="946"/>
        <end position="971"/>
    </location>
</feature>
<feature type="transmembrane region" description="Helical" evidence="7">
    <location>
        <begin position="895"/>
        <end position="914"/>
    </location>
</feature>
<dbReference type="PRINTS" id="PR00702">
    <property type="entry name" value="ACRIFLAVINRP"/>
</dbReference>
<dbReference type="InterPro" id="IPR001036">
    <property type="entry name" value="Acrflvin-R"/>
</dbReference>
<dbReference type="GO" id="GO:0005886">
    <property type="term" value="C:plasma membrane"/>
    <property type="evidence" value="ECO:0007669"/>
    <property type="project" value="UniProtKB-SubCell"/>
</dbReference>
<dbReference type="Gene3D" id="3.30.70.1440">
    <property type="entry name" value="Multidrug efflux transporter AcrB pore domain"/>
    <property type="match status" value="1"/>
</dbReference>
<keyword evidence="2" id="KW-0813">Transport</keyword>
<accession>A0A832I2B3</accession>
<evidence type="ECO:0000256" key="6">
    <source>
        <dbReference type="ARBA" id="ARBA00023136"/>
    </source>
</evidence>
<comment type="subcellular location">
    <subcellularLocation>
        <location evidence="1">Cell membrane</location>
        <topology evidence="1">Multi-pass membrane protein</topology>
    </subcellularLocation>
</comment>
<protein>
    <submittedName>
        <fullName evidence="8">CusA/CzcA family heavy metal efflux RND transporter</fullName>
    </submittedName>
</protein>
<dbReference type="PANTHER" id="PTHR32063:SF24">
    <property type="entry name" value="CATION EFFLUX SYSTEM (ACRB_ACRD_ACRF FAMILY)"/>
    <property type="match status" value="1"/>
</dbReference>
<dbReference type="Gene3D" id="1.20.1640.10">
    <property type="entry name" value="Multidrug efflux transporter AcrB transmembrane domain"/>
    <property type="match status" value="2"/>
</dbReference>
<dbReference type="InterPro" id="IPR004763">
    <property type="entry name" value="CusA-like"/>
</dbReference>
<evidence type="ECO:0000256" key="1">
    <source>
        <dbReference type="ARBA" id="ARBA00004651"/>
    </source>
</evidence>
<dbReference type="Gene3D" id="3.30.70.1320">
    <property type="entry name" value="Multidrug efflux transporter AcrB pore domain like"/>
    <property type="match status" value="1"/>
</dbReference>
<dbReference type="Gene3D" id="3.30.70.1430">
    <property type="entry name" value="Multidrug efflux transporter AcrB pore domain"/>
    <property type="match status" value="2"/>
</dbReference>
<feature type="transmembrane region" description="Helical" evidence="7">
    <location>
        <begin position="407"/>
        <end position="430"/>
    </location>
</feature>
<dbReference type="EMBL" id="DSQF01000018">
    <property type="protein sequence ID" value="HGZ43434.1"/>
    <property type="molecule type" value="Genomic_DNA"/>
</dbReference>
<evidence type="ECO:0000256" key="5">
    <source>
        <dbReference type="ARBA" id="ARBA00022989"/>
    </source>
</evidence>
<evidence type="ECO:0000313" key="8">
    <source>
        <dbReference type="EMBL" id="HGZ43434.1"/>
    </source>
</evidence>
<proteinExistence type="predicted"/>
<organism evidence="8">
    <name type="scientific">Eiseniibacteriota bacterium</name>
    <dbReference type="NCBI Taxonomy" id="2212470"/>
    <lineage>
        <taxon>Bacteria</taxon>
        <taxon>Candidatus Eiseniibacteriota</taxon>
    </lineage>
</organism>
<gene>
    <name evidence="8" type="ORF">ENR23_08420</name>
</gene>
<keyword evidence="6 7" id="KW-0472">Membrane</keyword>
<dbReference type="SUPFAM" id="SSF82714">
    <property type="entry name" value="Multidrug efflux transporter AcrB TolC docking domain, DN and DC subdomains"/>
    <property type="match status" value="2"/>
</dbReference>
<evidence type="ECO:0000256" key="7">
    <source>
        <dbReference type="SAM" id="Phobius"/>
    </source>
</evidence>
<feature type="transmembrane region" description="Helical" evidence="7">
    <location>
        <begin position="363"/>
        <end position="387"/>
    </location>
</feature>
<evidence type="ECO:0000256" key="2">
    <source>
        <dbReference type="ARBA" id="ARBA00022448"/>
    </source>
</evidence>
<name>A0A832I2B3_UNCEI</name>
<keyword evidence="4 7" id="KW-0812">Transmembrane</keyword>
<dbReference type="InterPro" id="IPR027463">
    <property type="entry name" value="AcrB_DN_DC_subdom"/>
</dbReference>
<feature type="transmembrane region" description="Helical" evidence="7">
    <location>
        <begin position="465"/>
        <end position="484"/>
    </location>
</feature>
<dbReference type="SUPFAM" id="SSF82866">
    <property type="entry name" value="Multidrug efflux transporter AcrB transmembrane domain"/>
    <property type="match status" value="2"/>
</dbReference>
<keyword evidence="5 7" id="KW-1133">Transmembrane helix</keyword>